<dbReference type="PROSITE" id="PS51156">
    <property type="entry name" value="ELM2"/>
    <property type="match status" value="1"/>
</dbReference>
<organism evidence="6 7">
    <name type="scientific">Strongyloides venezuelensis</name>
    <name type="common">Threadworm</name>
    <dbReference type="NCBI Taxonomy" id="75913"/>
    <lineage>
        <taxon>Eukaryota</taxon>
        <taxon>Metazoa</taxon>
        <taxon>Ecdysozoa</taxon>
        <taxon>Nematoda</taxon>
        <taxon>Chromadorea</taxon>
        <taxon>Rhabditida</taxon>
        <taxon>Tylenchina</taxon>
        <taxon>Panagrolaimomorpha</taxon>
        <taxon>Strongyloidoidea</taxon>
        <taxon>Strongyloididae</taxon>
        <taxon>Strongyloides</taxon>
    </lineage>
</organism>
<keyword evidence="2" id="KW-0804">Transcription</keyword>
<evidence type="ECO:0000256" key="3">
    <source>
        <dbReference type="ARBA" id="ARBA00023242"/>
    </source>
</evidence>
<evidence type="ECO:0000256" key="4">
    <source>
        <dbReference type="SAM" id="MobiDB-lite"/>
    </source>
</evidence>
<reference evidence="6" key="1">
    <citation type="submission" date="2014-07" db="EMBL/GenBank/DDBJ databases">
        <authorList>
            <person name="Martin A.A"/>
            <person name="De Silva N."/>
        </authorList>
    </citation>
    <scope>NUCLEOTIDE SEQUENCE</scope>
</reference>
<accession>A0A0K0G118</accession>
<protein>
    <submittedName>
        <fullName evidence="7">ELM2 domain-containing protein</fullName>
    </submittedName>
</protein>
<dbReference type="Proteomes" id="UP000035680">
    <property type="component" value="Unassembled WGS sequence"/>
</dbReference>
<reference evidence="7" key="2">
    <citation type="submission" date="2015-08" db="UniProtKB">
        <authorList>
            <consortium name="WormBaseParasite"/>
        </authorList>
    </citation>
    <scope>IDENTIFICATION</scope>
</reference>
<dbReference type="PANTHER" id="PTHR16089">
    <property type="entry name" value="REST COREPRESSOR COREST PROTEIN-RELATED"/>
    <property type="match status" value="1"/>
</dbReference>
<feature type="region of interest" description="Disordered" evidence="4">
    <location>
        <begin position="1"/>
        <end position="43"/>
    </location>
</feature>
<dbReference type="PANTHER" id="PTHR16089:SF28">
    <property type="entry name" value="REST COREPRESSOR"/>
    <property type="match status" value="1"/>
</dbReference>
<dbReference type="GO" id="GO:0003714">
    <property type="term" value="F:transcription corepressor activity"/>
    <property type="evidence" value="ECO:0007669"/>
    <property type="project" value="TreeGrafter"/>
</dbReference>
<feature type="domain" description="ELM2" evidence="5">
    <location>
        <begin position="52"/>
        <end position="144"/>
    </location>
</feature>
<evidence type="ECO:0000256" key="1">
    <source>
        <dbReference type="ARBA" id="ARBA00023015"/>
    </source>
</evidence>
<evidence type="ECO:0000259" key="5">
    <source>
        <dbReference type="PROSITE" id="PS51156"/>
    </source>
</evidence>
<dbReference type="AlphaFoldDB" id="A0A0K0G118"/>
<dbReference type="GO" id="GO:0006357">
    <property type="term" value="P:regulation of transcription by RNA polymerase II"/>
    <property type="evidence" value="ECO:0007669"/>
    <property type="project" value="TreeGrafter"/>
</dbReference>
<dbReference type="InterPro" id="IPR051066">
    <property type="entry name" value="Trans_reg/Corepressor"/>
</dbReference>
<keyword evidence="1" id="KW-0805">Transcription regulation</keyword>
<evidence type="ECO:0000313" key="6">
    <source>
        <dbReference type="Proteomes" id="UP000035680"/>
    </source>
</evidence>
<evidence type="ECO:0000256" key="2">
    <source>
        <dbReference type="ARBA" id="ARBA00023163"/>
    </source>
</evidence>
<dbReference type="GO" id="GO:0000118">
    <property type="term" value="C:histone deacetylase complex"/>
    <property type="evidence" value="ECO:0007669"/>
    <property type="project" value="TreeGrafter"/>
</dbReference>
<dbReference type="Pfam" id="PF01448">
    <property type="entry name" value="ELM2"/>
    <property type="match status" value="1"/>
</dbReference>
<proteinExistence type="predicted"/>
<evidence type="ECO:0000313" key="7">
    <source>
        <dbReference type="WBParaSite" id="SVE_1840500.1"/>
    </source>
</evidence>
<dbReference type="SMART" id="SM01189">
    <property type="entry name" value="ELM2"/>
    <property type="match status" value="1"/>
</dbReference>
<name>A0A0K0G118_STRVS</name>
<sequence>MNIPLEASSSKEKSVEGPSQRIRRSRRLGDVKNFPNDLDDPNFDTFRDRDGEKIHIGPLFQADIPDMLKKGEEDTMYDKFKNMEVLWDPKKLHVETLNSFEKMKLDGFLAAAEAYGIGYTDSLQILAQQNYDPLEACKYIESFEPYHYIKPFTKEEINVYNSMLRFSKEKRFKLVAAKIGRPLNEVVAYHYSMRKRSCHMCIPDTKVCTCFTVKKHYGDNIVKNRKDCLNCHGKLYADEKALPIKPNEIESIRLCKPCEIYIRYTGIWRRPVLEYNPSPPPTNNVDMEEKMEIVEQDGSLTTAEDDEENLCFYKTKSNHLISRNGRPNFPDDHMVKIIHEITNFGSDKDAILHALEKNYNITEYTKEDIEYFITFYSLDYNIPFLIEVAKTRQNVAANSTAAQNK</sequence>
<dbReference type="WBParaSite" id="SVE_1840500.1">
    <property type="protein sequence ID" value="SVE_1840500.1"/>
    <property type="gene ID" value="SVE_1840500"/>
</dbReference>
<keyword evidence="6" id="KW-1185">Reference proteome</keyword>
<dbReference type="GO" id="GO:0005667">
    <property type="term" value="C:transcription regulator complex"/>
    <property type="evidence" value="ECO:0007669"/>
    <property type="project" value="TreeGrafter"/>
</dbReference>
<dbReference type="InterPro" id="IPR000949">
    <property type="entry name" value="ELM2_dom"/>
</dbReference>
<keyword evidence="3" id="KW-0539">Nucleus</keyword>
<dbReference type="STRING" id="75913.A0A0K0G118"/>